<dbReference type="Proteomes" id="UP000823399">
    <property type="component" value="Unassembled WGS sequence"/>
</dbReference>
<accession>A0A9P7EVX2</accession>
<dbReference type="RefSeq" id="XP_041287459.1">
    <property type="nucleotide sequence ID" value="XM_041438787.1"/>
</dbReference>
<sequence length="90" mass="9759">MLILFLVCLHPAIVGDRHRDSSRVYGCCNVRSATICIKDQPFPIIGPPAVGFANRRQISTGLTLCCTCIKDTLPVSKFPSDPITLDDAAI</sequence>
<dbReference type="EMBL" id="JABBWM010000080">
    <property type="protein sequence ID" value="KAG2094224.1"/>
    <property type="molecule type" value="Genomic_DNA"/>
</dbReference>
<evidence type="ECO:0008006" key="4">
    <source>
        <dbReference type="Google" id="ProtNLM"/>
    </source>
</evidence>
<keyword evidence="1" id="KW-0732">Signal</keyword>
<dbReference type="AlphaFoldDB" id="A0A9P7EVX2"/>
<evidence type="ECO:0000313" key="2">
    <source>
        <dbReference type="EMBL" id="KAG2094224.1"/>
    </source>
</evidence>
<comment type="caution">
    <text evidence="2">The sequence shown here is derived from an EMBL/GenBank/DDBJ whole genome shotgun (WGS) entry which is preliminary data.</text>
</comment>
<dbReference type="OrthoDB" id="10517754at2759"/>
<feature type="signal peptide" evidence="1">
    <location>
        <begin position="1"/>
        <end position="15"/>
    </location>
</feature>
<gene>
    <name evidence="2" type="ORF">F5147DRAFT_719873</name>
</gene>
<organism evidence="2 3">
    <name type="scientific">Suillus discolor</name>
    <dbReference type="NCBI Taxonomy" id="1912936"/>
    <lineage>
        <taxon>Eukaryota</taxon>
        <taxon>Fungi</taxon>
        <taxon>Dikarya</taxon>
        <taxon>Basidiomycota</taxon>
        <taxon>Agaricomycotina</taxon>
        <taxon>Agaricomycetes</taxon>
        <taxon>Agaricomycetidae</taxon>
        <taxon>Boletales</taxon>
        <taxon>Suillineae</taxon>
        <taxon>Suillaceae</taxon>
        <taxon>Suillus</taxon>
    </lineage>
</organism>
<evidence type="ECO:0000313" key="3">
    <source>
        <dbReference type="Proteomes" id="UP000823399"/>
    </source>
</evidence>
<name>A0A9P7EVX2_9AGAM</name>
<evidence type="ECO:0000256" key="1">
    <source>
        <dbReference type="SAM" id="SignalP"/>
    </source>
</evidence>
<reference evidence="2" key="1">
    <citation type="journal article" date="2020" name="New Phytol.">
        <title>Comparative genomics reveals dynamic genome evolution in host specialist ectomycorrhizal fungi.</title>
        <authorList>
            <person name="Lofgren L.A."/>
            <person name="Nguyen N.H."/>
            <person name="Vilgalys R."/>
            <person name="Ruytinx J."/>
            <person name="Liao H.L."/>
            <person name="Branco S."/>
            <person name="Kuo A."/>
            <person name="LaButti K."/>
            <person name="Lipzen A."/>
            <person name="Andreopoulos W."/>
            <person name="Pangilinan J."/>
            <person name="Riley R."/>
            <person name="Hundley H."/>
            <person name="Na H."/>
            <person name="Barry K."/>
            <person name="Grigoriev I.V."/>
            <person name="Stajich J.E."/>
            <person name="Kennedy P.G."/>
        </authorList>
    </citation>
    <scope>NUCLEOTIDE SEQUENCE</scope>
    <source>
        <strain evidence="2">FC423</strain>
    </source>
</reference>
<feature type="chain" id="PRO_5040151784" description="Secreted protein" evidence="1">
    <location>
        <begin position="16"/>
        <end position="90"/>
    </location>
</feature>
<keyword evidence="3" id="KW-1185">Reference proteome</keyword>
<dbReference type="GeneID" id="64701046"/>
<proteinExistence type="predicted"/>
<protein>
    <recommendedName>
        <fullName evidence="4">Secreted protein</fullName>
    </recommendedName>
</protein>